<evidence type="ECO:0000313" key="3">
    <source>
        <dbReference type="EMBL" id="WPK23305.1"/>
    </source>
</evidence>
<keyword evidence="4" id="KW-1185">Reference proteome</keyword>
<gene>
    <name evidence="3" type="ORF">PUMCH_000541</name>
</gene>
<reference evidence="3 4" key="1">
    <citation type="submission" date="2023-10" db="EMBL/GenBank/DDBJ databases">
        <title>Draft Genome Sequence of Candida saopaulonensis from a very Premature Infant with Sepsis.</title>
        <authorList>
            <person name="Ning Y."/>
            <person name="Dai R."/>
            <person name="Xiao M."/>
            <person name="Xu Y."/>
            <person name="Yan Q."/>
            <person name="Zhang L."/>
        </authorList>
    </citation>
    <scope>NUCLEOTIDE SEQUENCE [LARGE SCALE GENOMIC DNA]</scope>
    <source>
        <strain evidence="3 4">19XY460</strain>
    </source>
</reference>
<keyword evidence="2" id="KW-0812">Transmembrane</keyword>
<keyword evidence="2" id="KW-0472">Membrane</keyword>
<evidence type="ECO:0000256" key="1">
    <source>
        <dbReference type="SAM" id="MobiDB-lite"/>
    </source>
</evidence>
<dbReference type="EMBL" id="CP138894">
    <property type="protein sequence ID" value="WPK23305.1"/>
    <property type="molecule type" value="Genomic_DNA"/>
</dbReference>
<protein>
    <submittedName>
        <fullName evidence="3">Uncharacterized protein</fullName>
    </submittedName>
</protein>
<dbReference type="KEGG" id="asau:88171610"/>
<name>A0AAX4H3Z4_9ASCO</name>
<proteinExistence type="predicted"/>
<organism evidence="3 4">
    <name type="scientific">Australozyma saopauloensis</name>
    <dbReference type="NCBI Taxonomy" id="291208"/>
    <lineage>
        <taxon>Eukaryota</taxon>
        <taxon>Fungi</taxon>
        <taxon>Dikarya</taxon>
        <taxon>Ascomycota</taxon>
        <taxon>Saccharomycotina</taxon>
        <taxon>Pichiomycetes</taxon>
        <taxon>Metschnikowiaceae</taxon>
        <taxon>Australozyma</taxon>
    </lineage>
</organism>
<dbReference type="Proteomes" id="UP001338582">
    <property type="component" value="Chromosome 1"/>
</dbReference>
<dbReference type="GeneID" id="88171610"/>
<feature type="region of interest" description="Disordered" evidence="1">
    <location>
        <begin position="300"/>
        <end position="393"/>
    </location>
</feature>
<feature type="region of interest" description="Disordered" evidence="1">
    <location>
        <begin position="46"/>
        <end position="92"/>
    </location>
</feature>
<accession>A0AAX4H3Z4</accession>
<keyword evidence="2" id="KW-1133">Transmembrane helix</keyword>
<feature type="compositionally biased region" description="Basic and acidic residues" evidence="1">
    <location>
        <begin position="302"/>
        <end position="328"/>
    </location>
</feature>
<feature type="transmembrane region" description="Helical" evidence="2">
    <location>
        <begin position="188"/>
        <end position="217"/>
    </location>
</feature>
<dbReference type="RefSeq" id="XP_062875692.1">
    <property type="nucleotide sequence ID" value="XM_063019622.1"/>
</dbReference>
<dbReference type="AlphaFoldDB" id="A0AAX4H3Z4"/>
<sequence>MTALANKAVYVRGPDDVFRRKSEDGNVTKTQVDTFINELMECGFRVAPEPDTASKKEKPQDLSGLMDPKRPDPGALQGKQNQLRSAPNLRPLPRLNTDLSLATILPRSGSPVTCYSHASADVLECVPDKLTSEANCDGEPAAKTFMEGFEAYRQKFGDAGLDKVKAWAPPFVLGMITTYVLQQMQPLLMYYGVIVAHLLKLFIVWLVFTGSVCWYFGVLSLPAGSEYVQKAQALMGQLPVVFNQKGGATPHTPSRAEVFSQAEAHPDADQVIAKAPSLPKKESHEDQLLPTSVVNVMPFKAPKRETFRRANTDDPRSNHTRDSRKHSDTGSPRLAFIQKTYKRPQSSSPVHSGGRSDRRHSSSSLPLDKDPRLRKPLPQIVPTTQPNPDSELPFICEMKLRPKTEGSGYDNPPRADLKRSGTYMSQKSVLGTRANYAKFIANFDE</sequence>
<evidence type="ECO:0000313" key="4">
    <source>
        <dbReference type="Proteomes" id="UP001338582"/>
    </source>
</evidence>
<evidence type="ECO:0000256" key="2">
    <source>
        <dbReference type="SAM" id="Phobius"/>
    </source>
</evidence>